<accession>A0A917LS45</accession>
<protein>
    <submittedName>
        <fullName evidence="3">Glutamine amidotransferase</fullName>
    </submittedName>
</protein>
<keyword evidence="3" id="KW-0315">Glutamine amidotransferase</keyword>
<dbReference type="InterPro" id="IPR006286">
    <property type="entry name" value="C56_PfpI-like"/>
</dbReference>
<evidence type="ECO:0000259" key="2">
    <source>
        <dbReference type="Pfam" id="PF01965"/>
    </source>
</evidence>
<dbReference type="Gene3D" id="3.40.50.880">
    <property type="match status" value="1"/>
</dbReference>
<evidence type="ECO:0000256" key="1">
    <source>
        <dbReference type="ARBA" id="ARBA00008542"/>
    </source>
</evidence>
<dbReference type="PANTHER" id="PTHR42733">
    <property type="entry name" value="DJ-1 PROTEIN"/>
    <property type="match status" value="1"/>
</dbReference>
<name>A0A917LS45_9MICC</name>
<feature type="domain" description="DJ-1/PfpI" evidence="2">
    <location>
        <begin position="8"/>
        <end position="176"/>
    </location>
</feature>
<dbReference type="RefSeq" id="WP_188536070.1">
    <property type="nucleotide sequence ID" value="NZ_BMEQ01000006.1"/>
</dbReference>
<dbReference type="SUPFAM" id="SSF52317">
    <property type="entry name" value="Class I glutamine amidotransferase-like"/>
    <property type="match status" value="1"/>
</dbReference>
<organism evidence="3 4">
    <name type="scientific">Kocuria dechangensis</name>
    <dbReference type="NCBI Taxonomy" id="1176249"/>
    <lineage>
        <taxon>Bacteria</taxon>
        <taxon>Bacillati</taxon>
        <taxon>Actinomycetota</taxon>
        <taxon>Actinomycetes</taxon>
        <taxon>Micrococcales</taxon>
        <taxon>Micrococcaceae</taxon>
        <taxon>Kocuria</taxon>
    </lineage>
</organism>
<dbReference type="InterPro" id="IPR002818">
    <property type="entry name" value="DJ-1/PfpI"/>
</dbReference>
<sequence>MTTDITGKKVAFVATNGVEEPELAEPWKAVKEAGGTPVLLSSEKGSITALRGDWDRGGSYEVDGTLADAKAADFDALVLPGGTLNADNMRVEDDALRLVKEFDAAGKPIAAICHAPWILLEAGLAKGRRLTSYHSLATDLKNAGADWADEEVVVDGRLVTSRSPRDLKAFNREMLRMIAG</sequence>
<gene>
    <name evidence="3" type="ORF">GCM10011374_16520</name>
</gene>
<dbReference type="InterPro" id="IPR029062">
    <property type="entry name" value="Class_I_gatase-like"/>
</dbReference>
<comment type="similarity">
    <text evidence="1">Belongs to the peptidase C56 family.</text>
</comment>
<reference evidence="3" key="1">
    <citation type="journal article" date="2014" name="Int. J. Syst. Evol. Microbiol.">
        <title>Complete genome sequence of Corynebacterium casei LMG S-19264T (=DSM 44701T), isolated from a smear-ripened cheese.</title>
        <authorList>
            <consortium name="US DOE Joint Genome Institute (JGI-PGF)"/>
            <person name="Walter F."/>
            <person name="Albersmeier A."/>
            <person name="Kalinowski J."/>
            <person name="Ruckert C."/>
        </authorList>
    </citation>
    <scope>NUCLEOTIDE SEQUENCE</scope>
    <source>
        <strain evidence="3">CGMCC 1.12187</strain>
    </source>
</reference>
<dbReference type="Pfam" id="PF01965">
    <property type="entry name" value="DJ-1_PfpI"/>
    <property type="match status" value="1"/>
</dbReference>
<proteinExistence type="inferred from homology"/>
<dbReference type="EMBL" id="BMEQ01000006">
    <property type="protein sequence ID" value="GGG54302.1"/>
    <property type="molecule type" value="Genomic_DNA"/>
</dbReference>
<keyword evidence="4" id="KW-1185">Reference proteome</keyword>
<dbReference type="Proteomes" id="UP000638848">
    <property type="component" value="Unassembled WGS sequence"/>
</dbReference>
<dbReference type="NCBIfam" id="TIGR01382">
    <property type="entry name" value="PfpI"/>
    <property type="match status" value="1"/>
</dbReference>
<evidence type="ECO:0000313" key="3">
    <source>
        <dbReference type="EMBL" id="GGG54302.1"/>
    </source>
</evidence>
<dbReference type="PANTHER" id="PTHR42733:SF12">
    <property type="entry name" value="PROTEINASE"/>
    <property type="match status" value="1"/>
</dbReference>
<dbReference type="AlphaFoldDB" id="A0A917LS45"/>
<reference evidence="3" key="2">
    <citation type="submission" date="2020-09" db="EMBL/GenBank/DDBJ databases">
        <authorList>
            <person name="Sun Q."/>
            <person name="Zhou Y."/>
        </authorList>
    </citation>
    <scope>NUCLEOTIDE SEQUENCE</scope>
    <source>
        <strain evidence="3">CGMCC 1.12187</strain>
    </source>
</reference>
<evidence type="ECO:0000313" key="4">
    <source>
        <dbReference type="Proteomes" id="UP000638848"/>
    </source>
</evidence>
<dbReference type="PROSITE" id="PS51276">
    <property type="entry name" value="PEPTIDASE_C56_PFPI"/>
    <property type="match status" value="1"/>
</dbReference>
<comment type="caution">
    <text evidence="3">The sequence shown here is derived from an EMBL/GenBank/DDBJ whole genome shotgun (WGS) entry which is preliminary data.</text>
</comment>
<dbReference type="CDD" id="cd03134">
    <property type="entry name" value="GATase1_PfpI_like"/>
    <property type="match status" value="1"/>
</dbReference>